<dbReference type="GO" id="GO:0005525">
    <property type="term" value="F:GTP binding"/>
    <property type="evidence" value="ECO:0007669"/>
    <property type="project" value="InterPro"/>
</dbReference>
<organism evidence="6 7">
    <name type="scientific">Lachnospira pectinoschiza</name>
    <dbReference type="NCBI Taxonomy" id="28052"/>
    <lineage>
        <taxon>Bacteria</taxon>
        <taxon>Bacillati</taxon>
        <taxon>Bacillota</taxon>
        <taxon>Clostridia</taxon>
        <taxon>Lachnospirales</taxon>
        <taxon>Lachnospiraceae</taxon>
        <taxon>Lachnospira</taxon>
    </lineage>
</organism>
<evidence type="ECO:0000256" key="2">
    <source>
        <dbReference type="ARBA" id="ARBA00022692"/>
    </source>
</evidence>
<dbReference type="SUPFAM" id="SSF52540">
    <property type="entry name" value="P-loop containing nucleoside triphosphate hydrolases"/>
    <property type="match status" value="1"/>
</dbReference>
<evidence type="ECO:0000313" key="7">
    <source>
        <dbReference type="Proteomes" id="UP000187651"/>
    </source>
</evidence>
<comment type="subcellular location">
    <subcellularLocation>
        <location evidence="1">Membrane</location>
        <topology evidence="1">Multi-pass membrane protein</topology>
    </subcellularLocation>
</comment>
<dbReference type="Proteomes" id="UP000187651">
    <property type="component" value="Unassembled WGS sequence"/>
</dbReference>
<dbReference type="AlphaFoldDB" id="A0A1G9UHC6"/>
<evidence type="ECO:0000313" key="6">
    <source>
        <dbReference type="EMBL" id="SDM59328.1"/>
    </source>
</evidence>
<dbReference type="Gene3D" id="3.40.50.300">
    <property type="entry name" value="P-loop containing nucleotide triphosphate hydrolases"/>
    <property type="match status" value="1"/>
</dbReference>
<name>A0A1G9UHC6_9FIRM</name>
<accession>A0A1G9UHC6</accession>
<feature type="domain" description="G" evidence="5">
    <location>
        <begin position="51"/>
        <end position="173"/>
    </location>
</feature>
<dbReference type="InterPro" id="IPR021147">
    <property type="entry name" value="DUF697"/>
</dbReference>
<dbReference type="GO" id="GO:0016020">
    <property type="term" value="C:membrane"/>
    <property type="evidence" value="ECO:0007669"/>
    <property type="project" value="UniProtKB-SubCell"/>
</dbReference>
<dbReference type="Pfam" id="PF01926">
    <property type="entry name" value="MMR_HSR1"/>
    <property type="match status" value="1"/>
</dbReference>
<gene>
    <name evidence="6" type="ORF">SAMN05216544_0766</name>
</gene>
<keyword evidence="4" id="KW-0472">Membrane</keyword>
<keyword evidence="2" id="KW-0812">Transmembrane</keyword>
<dbReference type="Pfam" id="PF05128">
    <property type="entry name" value="DUF697"/>
    <property type="match status" value="1"/>
</dbReference>
<sequence>MIGGIIGDIVSSPYEFDRGGIVRMPVDVEKVAQDAINAIIKKVKNLKTLNIIVVGKTGVGKSTLINAVFKDELAKTGIGKPVTKHMCKITKKGLPLSIYDTRGFELGKEVQKQVKDEVMDIINKGLETQDINKKIHCIWYCINTASNRVEPEEIEWLKELSKDTQIPIIVVLTQSFSDKNADAMRKMLLDENLDVRQVIPVLATDYEIDDEYTKKAHGLDKLIQIMGEVLPDELIDTLQNVQIASLADKKKRAQVAVAAAVTAAAGEGAVPIPFSDCVLLIPTQLNMIASITVIFGFDVNKSILRGFILSTIGTGGATVLGKTIVTNLIKLIPGAGSLVGGLISAATAGALTAALGEAYIGIMSLVFNGEMSINDLESQKGKEKMAELFKKELKKSR</sequence>
<reference evidence="7" key="1">
    <citation type="submission" date="2016-10" db="EMBL/GenBank/DDBJ databases">
        <authorList>
            <person name="Varghese N."/>
            <person name="Submissions S."/>
        </authorList>
    </citation>
    <scope>NUCLEOTIDE SEQUENCE [LARGE SCALE GENOMIC DNA]</scope>
    <source>
        <strain evidence="7">M83</strain>
    </source>
</reference>
<keyword evidence="7" id="KW-1185">Reference proteome</keyword>
<evidence type="ECO:0000256" key="3">
    <source>
        <dbReference type="ARBA" id="ARBA00022989"/>
    </source>
</evidence>
<dbReference type="RefSeq" id="WP_242869318.1">
    <property type="nucleotide sequence ID" value="NZ_FNHZ01000001.1"/>
</dbReference>
<keyword evidence="3" id="KW-1133">Transmembrane helix</keyword>
<proteinExistence type="predicted"/>
<evidence type="ECO:0000256" key="1">
    <source>
        <dbReference type="ARBA" id="ARBA00004141"/>
    </source>
</evidence>
<dbReference type="PANTHER" id="PTHR18884">
    <property type="entry name" value="SEPTIN"/>
    <property type="match status" value="1"/>
</dbReference>
<evidence type="ECO:0000259" key="5">
    <source>
        <dbReference type="Pfam" id="PF01926"/>
    </source>
</evidence>
<dbReference type="InterPro" id="IPR006073">
    <property type="entry name" value="GTP-bd"/>
</dbReference>
<dbReference type="InterPro" id="IPR027417">
    <property type="entry name" value="P-loop_NTPase"/>
</dbReference>
<dbReference type="EMBL" id="FNHZ01000001">
    <property type="protein sequence ID" value="SDM59328.1"/>
    <property type="molecule type" value="Genomic_DNA"/>
</dbReference>
<protein>
    <submittedName>
        <fullName evidence="6">Uncharacterized conserved protein, DUF697 family</fullName>
    </submittedName>
</protein>
<evidence type="ECO:0000256" key="4">
    <source>
        <dbReference type="ARBA" id="ARBA00023136"/>
    </source>
</evidence>